<feature type="transmembrane region" description="Helical" evidence="1">
    <location>
        <begin position="150"/>
        <end position="172"/>
    </location>
</feature>
<comment type="caution">
    <text evidence="2">The sequence shown here is derived from an EMBL/GenBank/DDBJ whole genome shotgun (WGS) entry which is preliminary data.</text>
</comment>
<feature type="transmembrane region" description="Helical" evidence="1">
    <location>
        <begin position="96"/>
        <end position="113"/>
    </location>
</feature>
<gene>
    <name evidence="2" type="ORF">LCGC14_0000230</name>
</gene>
<feature type="transmembrane region" description="Helical" evidence="1">
    <location>
        <begin position="120"/>
        <end position="138"/>
    </location>
</feature>
<organism evidence="2">
    <name type="scientific">marine sediment metagenome</name>
    <dbReference type="NCBI Taxonomy" id="412755"/>
    <lineage>
        <taxon>unclassified sequences</taxon>
        <taxon>metagenomes</taxon>
        <taxon>ecological metagenomes</taxon>
    </lineage>
</organism>
<reference evidence="2" key="1">
    <citation type="journal article" date="2015" name="Nature">
        <title>Complex archaea that bridge the gap between prokaryotes and eukaryotes.</title>
        <authorList>
            <person name="Spang A."/>
            <person name="Saw J.H."/>
            <person name="Jorgensen S.L."/>
            <person name="Zaremba-Niedzwiedzka K."/>
            <person name="Martijn J."/>
            <person name="Lind A.E."/>
            <person name="van Eijk R."/>
            <person name="Schleper C."/>
            <person name="Guy L."/>
            <person name="Ettema T.J."/>
        </authorList>
    </citation>
    <scope>NUCLEOTIDE SEQUENCE</scope>
</reference>
<keyword evidence="1" id="KW-1133">Transmembrane helix</keyword>
<dbReference type="AlphaFoldDB" id="A0A0F9W6P8"/>
<evidence type="ECO:0008006" key="3">
    <source>
        <dbReference type="Google" id="ProtNLM"/>
    </source>
</evidence>
<dbReference type="EMBL" id="LAZR01000001">
    <property type="protein sequence ID" value="KKO12015.1"/>
    <property type="molecule type" value="Genomic_DNA"/>
</dbReference>
<feature type="transmembrane region" description="Helical" evidence="1">
    <location>
        <begin position="20"/>
        <end position="52"/>
    </location>
</feature>
<evidence type="ECO:0000313" key="2">
    <source>
        <dbReference type="EMBL" id="KKO12015.1"/>
    </source>
</evidence>
<dbReference type="Pfam" id="PF11086">
    <property type="entry name" value="DUF2878"/>
    <property type="match status" value="1"/>
</dbReference>
<evidence type="ECO:0000256" key="1">
    <source>
        <dbReference type="SAM" id="Phobius"/>
    </source>
</evidence>
<proteinExistence type="predicted"/>
<accession>A0A0F9W6P8</accession>
<sequence>MTGRPIQLAGKLRLTERQHIVFNAVVFQLSWLACVLGGSVVAAAVTAAVVAMHLKVVADKRQEFIFLLQCAAVGFVCDLALIQMGVLNTGNPLPPLWLTCLWVLFGTTVGYPLRFFHGRLALCVAGGFVFAPTSYFGGARLADVTLVEPVWVALLSVGLVWAVVFPTLIYLYSVNKQKTAKT</sequence>
<dbReference type="PROSITE" id="PS51257">
    <property type="entry name" value="PROKAR_LIPOPROTEIN"/>
    <property type="match status" value="1"/>
</dbReference>
<keyword evidence="1" id="KW-0472">Membrane</keyword>
<feature type="transmembrane region" description="Helical" evidence="1">
    <location>
        <begin position="64"/>
        <end position="84"/>
    </location>
</feature>
<keyword evidence="1" id="KW-0812">Transmembrane</keyword>
<protein>
    <recommendedName>
        <fullName evidence="3">DUF2878 domain-containing protein</fullName>
    </recommendedName>
</protein>
<dbReference type="InterPro" id="IPR021306">
    <property type="entry name" value="DUF2878"/>
</dbReference>
<name>A0A0F9W6P8_9ZZZZ</name>